<dbReference type="Pfam" id="PF00891">
    <property type="entry name" value="Methyltransf_2"/>
    <property type="match status" value="1"/>
</dbReference>
<accession>A0A443Q7D1</accession>
<dbReference type="EMBL" id="NCKV01066675">
    <property type="protein sequence ID" value="RWR98887.1"/>
    <property type="molecule type" value="Genomic_DNA"/>
</dbReference>
<evidence type="ECO:0000256" key="7">
    <source>
        <dbReference type="ARBA" id="ARBA00043054"/>
    </source>
</evidence>
<dbReference type="InterPro" id="IPR001077">
    <property type="entry name" value="COMT_C"/>
</dbReference>
<dbReference type="OrthoDB" id="1606438at2759"/>
<dbReference type="InterPro" id="IPR016461">
    <property type="entry name" value="COMT-like"/>
</dbReference>
<name>A0A443Q7D1_9ACAR</name>
<keyword evidence="3" id="KW-0949">S-adenosyl-L-methionine</keyword>
<dbReference type="SUPFAM" id="SSF53335">
    <property type="entry name" value="S-adenosyl-L-methionine-dependent methyltransferases"/>
    <property type="match status" value="1"/>
</dbReference>
<gene>
    <name evidence="9" type="ORF">B4U80_12667</name>
</gene>
<dbReference type="GO" id="GO:0017096">
    <property type="term" value="F:acetylserotonin O-methyltransferase activity"/>
    <property type="evidence" value="ECO:0007669"/>
    <property type="project" value="UniProtKB-EC"/>
</dbReference>
<keyword evidence="1" id="KW-0489">Methyltransferase</keyword>
<evidence type="ECO:0000256" key="1">
    <source>
        <dbReference type="ARBA" id="ARBA00022603"/>
    </source>
</evidence>
<evidence type="ECO:0000313" key="9">
    <source>
        <dbReference type="EMBL" id="RWR98887.1"/>
    </source>
</evidence>
<dbReference type="PANTHER" id="PTHR43712">
    <property type="entry name" value="PUTATIVE (AFU_ORTHOLOGUE AFUA_4G14580)-RELATED"/>
    <property type="match status" value="1"/>
</dbReference>
<feature type="domain" description="O-methyltransferase C-terminal" evidence="8">
    <location>
        <begin position="3"/>
        <end position="100"/>
    </location>
</feature>
<dbReference type="Gene3D" id="3.40.50.150">
    <property type="entry name" value="Vaccinia Virus protein VP39"/>
    <property type="match status" value="1"/>
</dbReference>
<keyword evidence="10" id="KW-1185">Reference proteome</keyword>
<evidence type="ECO:0000256" key="4">
    <source>
        <dbReference type="ARBA" id="ARBA00037645"/>
    </source>
</evidence>
<comment type="caution">
    <text evidence="9">The sequence shown here is derived from an EMBL/GenBank/DDBJ whole genome shotgun (WGS) entry which is preliminary data.</text>
</comment>
<evidence type="ECO:0000256" key="6">
    <source>
        <dbReference type="ARBA" id="ARBA00040730"/>
    </source>
</evidence>
<protein>
    <recommendedName>
        <fullName evidence="6">Acetylserotonin O-methyltransferase</fullName>
        <ecNumber evidence="5">2.1.1.4</ecNumber>
    </recommendedName>
    <alternativeName>
        <fullName evidence="7">Hydroxyindole O-methyltransferase</fullName>
    </alternativeName>
</protein>
<dbReference type="PROSITE" id="PS51683">
    <property type="entry name" value="SAM_OMT_II"/>
    <property type="match status" value="1"/>
</dbReference>
<dbReference type="VEuPathDB" id="VectorBase:LDEU014665"/>
<dbReference type="EC" id="2.1.1.4" evidence="5"/>
<dbReference type="PANTHER" id="PTHR43712:SF2">
    <property type="entry name" value="O-METHYLTRANSFERASE CICE"/>
    <property type="match status" value="1"/>
</dbReference>
<keyword evidence="2" id="KW-0808">Transferase</keyword>
<dbReference type="InterPro" id="IPR029063">
    <property type="entry name" value="SAM-dependent_MTases_sf"/>
</dbReference>
<sequence>MKSRITCVPGSFLDSVPSGGDCYIIKCALTDWRDEDAENIFTNVKKHMNINIKFLVINSVIDEGNDYHFGKWVDLLYQVYTYGVERSRKEMEELCRKTGLKLNRVIKTSYEVYDIAEITLI</sequence>
<evidence type="ECO:0000256" key="2">
    <source>
        <dbReference type="ARBA" id="ARBA00022679"/>
    </source>
</evidence>
<evidence type="ECO:0000256" key="5">
    <source>
        <dbReference type="ARBA" id="ARBA00039116"/>
    </source>
</evidence>
<dbReference type="GO" id="GO:0032259">
    <property type="term" value="P:methylation"/>
    <property type="evidence" value="ECO:0007669"/>
    <property type="project" value="UniProtKB-KW"/>
</dbReference>
<proteinExistence type="predicted"/>
<reference evidence="9 10" key="1">
    <citation type="journal article" date="2018" name="Gigascience">
        <title>Genomes of trombidid mites reveal novel predicted allergens and laterally-transferred genes associated with secondary metabolism.</title>
        <authorList>
            <person name="Dong X."/>
            <person name="Chaisiri K."/>
            <person name="Xia D."/>
            <person name="Armstrong S.D."/>
            <person name="Fang Y."/>
            <person name="Donnelly M.J."/>
            <person name="Kadowaki T."/>
            <person name="McGarry J.W."/>
            <person name="Darby A.C."/>
            <person name="Makepeace B.L."/>
        </authorList>
    </citation>
    <scope>NUCLEOTIDE SEQUENCE [LARGE SCALE GENOMIC DNA]</scope>
    <source>
        <strain evidence="9">UoL-UT</strain>
    </source>
</reference>
<evidence type="ECO:0000313" key="10">
    <source>
        <dbReference type="Proteomes" id="UP000288716"/>
    </source>
</evidence>
<dbReference type="Proteomes" id="UP000288716">
    <property type="component" value="Unassembled WGS sequence"/>
</dbReference>
<evidence type="ECO:0000256" key="3">
    <source>
        <dbReference type="ARBA" id="ARBA00022691"/>
    </source>
</evidence>
<dbReference type="STRING" id="299467.A0A443Q7D1"/>
<evidence type="ECO:0000259" key="8">
    <source>
        <dbReference type="Pfam" id="PF00891"/>
    </source>
</evidence>
<organism evidence="9 10">
    <name type="scientific">Leptotrombidium deliense</name>
    <dbReference type="NCBI Taxonomy" id="299467"/>
    <lineage>
        <taxon>Eukaryota</taxon>
        <taxon>Metazoa</taxon>
        <taxon>Ecdysozoa</taxon>
        <taxon>Arthropoda</taxon>
        <taxon>Chelicerata</taxon>
        <taxon>Arachnida</taxon>
        <taxon>Acari</taxon>
        <taxon>Acariformes</taxon>
        <taxon>Trombidiformes</taxon>
        <taxon>Prostigmata</taxon>
        <taxon>Anystina</taxon>
        <taxon>Parasitengona</taxon>
        <taxon>Trombiculoidea</taxon>
        <taxon>Trombiculidae</taxon>
        <taxon>Leptotrombidium</taxon>
    </lineage>
</organism>
<dbReference type="AlphaFoldDB" id="A0A443Q7D1"/>
<comment type="function">
    <text evidence="4">Catalyzes the transfer of a methyl group onto N-acetylserotonin, producing melatonin (N-acetyl-5-methoxytryptamine).</text>
</comment>